<protein>
    <submittedName>
        <fullName evidence="1">DUF2785 domain-containing protein</fullName>
    </submittedName>
</protein>
<evidence type="ECO:0000313" key="1">
    <source>
        <dbReference type="EMBL" id="NDK39895.1"/>
    </source>
</evidence>
<proteinExistence type="predicted"/>
<sequence length="293" mass="31935">MLILAGGLLSASPVRAGDDCPPECADAASLQLLKRQGFVVEDATTRNALALGLLACLSSPDPLLRDGIAYEALTAWLRGDQLDAGMRRQLRDRLYAMLQDVDEAGFRRPFSALVLSEVARTDRIAQWMRPEERADMVEAGAQYLTSIRDYRGYDNVQGWRHGIAHGSDWLMQLAMNPALQRAQLDVILGAVAAQAVPQSAHAYIYGEPGRLARPVLHVARRGALTEVEWTAWFAALPGKIGDPSGAYADTAWLARRHDLLAFLTAIHFEAQQSQDAGLKSLELAAARAIKAVP</sequence>
<organism evidence="1 2">
    <name type="scientific">Pseudoxanthomonas gei</name>
    <dbReference type="NCBI Taxonomy" id="1383030"/>
    <lineage>
        <taxon>Bacteria</taxon>
        <taxon>Pseudomonadati</taxon>
        <taxon>Pseudomonadota</taxon>
        <taxon>Gammaproteobacteria</taxon>
        <taxon>Lysobacterales</taxon>
        <taxon>Lysobacteraceae</taxon>
        <taxon>Pseudoxanthomonas</taxon>
    </lineage>
</organism>
<dbReference type="Pfam" id="PF10978">
    <property type="entry name" value="DUF2785"/>
    <property type="match status" value="1"/>
</dbReference>
<name>A0ABX0AHF0_9GAMM</name>
<comment type="caution">
    <text evidence="1">The sequence shown here is derived from an EMBL/GenBank/DDBJ whole genome shotgun (WGS) entry which is preliminary data.</text>
</comment>
<keyword evidence="2" id="KW-1185">Reference proteome</keyword>
<dbReference type="EMBL" id="QOVG01000010">
    <property type="protein sequence ID" value="NDK39895.1"/>
    <property type="molecule type" value="Genomic_DNA"/>
</dbReference>
<gene>
    <name evidence="1" type="ORF">DT603_13710</name>
</gene>
<evidence type="ECO:0000313" key="2">
    <source>
        <dbReference type="Proteomes" id="UP001429354"/>
    </source>
</evidence>
<dbReference type="InterPro" id="IPR021247">
    <property type="entry name" value="DUF2785"/>
</dbReference>
<accession>A0ABX0AHF0</accession>
<reference evidence="1 2" key="1">
    <citation type="submission" date="2018-07" db="EMBL/GenBank/DDBJ databases">
        <title>Whole genome Sequencing of Pseudoxanthomonas gei KCTC 32298 (T).</title>
        <authorList>
            <person name="Kumar S."/>
            <person name="Bansal K."/>
            <person name="Kaur A."/>
            <person name="Patil P."/>
            <person name="Sharma S."/>
            <person name="Patil P.B."/>
        </authorList>
    </citation>
    <scope>NUCLEOTIDE SEQUENCE [LARGE SCALE GENOMIC DNA]</scope>
    <source>
        <strain evidence="1 2">KCTC 32298</strain>
    </source>
</reference>
<dbReference type="Proteomes" id="UP001429354">
    <property type="component" value="Unassembled WGS sequence"/>
</dbReference>